<proteinExistence type="inferred from homology"/>
<dbReference type="SUPFAM" id="SSF51011">
    <property type="entry name" value="Glycosyl hydrolase domain"/>
    <property type="match status" value="1"/>
</dbReference>
<dbReference type="SUPFAM" id="SSF51445">
    <property type="entry name" value="(Trans)glycosidases"/>
    <property type="match status" value="1"/>
</dbReference>
<evidence type="ECO:0000256" key="3">
    <source>
        <dbReference type="ARBA" id="ARBA00008061"/>
    </source>
</evidence>
<dbReference type="InterPro" id="IPR031319">
    <property type="entry name" value="A-amylase_C"/>
</dbReference>
<dbReference type="InterPro" id="IPR013784">
    <property type="entry name" value="Carb-bd-like_fold"/>
</dbReference>
<evidence type="ECO:0000256" key="1">
    <source>
        <dbReference type="ARBA" id="ARBA00000548"/>
    </source>
</evidence>
<dbReference type="Pfam" id="PF00686">
    <property type="entry name" value="CBM_20"/>
    <property type="match status" value="2"/>
</dbReference>
<evidence type="ECO:0000256" key="10">
    <source>
        <dbReference type="ARBA" id="ARBA00023295"/>
    </source>
</evidence>
<accession>A0ABT9B1Y5</accession>
<comment type="cofactor">
    <cofactor evidence="2">
        <name>Ca(2+)</name>
        <dbReference type="ChEBI" id="CHEBI:29108"/>
    </cofactor>
</comment>
<dbReference type="SMART" id="SM00632">
    <property type="entry name" value="Aamy_C"/>
    <property type="match status" value="1"/>
</dbReference>
<dbReference type="InterPro" id="IPR013783">
    <property type="entry name" value="Ig-like_fold"/>
</dbReference>
<comment type="caution">
    <text evidence="15">The sequence shown here is derived from an EMBL/GenBank/DDBJ whole genome shotgun (WGS) entry which is preliminary data.</text>
</comment>
<feature type="signal peptide" evidence="13">
    <location>
        <begin position="1"/>
        <end position="20"/>
    </location>
</feature>
<evidence type="ECO:0000256" key="13">
    <source>
        <dbReference type="SAM" id="SignalP"/>
    </source>
</evidence>
<comment type="catalytic activity">
    <reaction evidence="1 12">
        <text>Endohydrolysis of (1-&gt;4)-alpha-D-glucosidic linkages in polysaccharides containing three or more (1-&gt;4)-alpha-linked D-glucose units.</text>
        <dbReference type="EC" id="3.2.1.1"/>
    </reaction>
</comment>
<comment type="similarity">
    <text evidence="3 11">Belongs to the glycosyl hydrolase 13 family.</text>
</comment>
<keyword evidence="9 12" id="KW-0119">Carbohydrate metabolism</keyword>
<dbReference type="PRINTS" id="PR00110">
    <property type="entry name" value="ALPHAAMYLASE"/>
</dbReference>
<dbReference type="Pfam" id="PF00128">
    <property type="entry name" value="Alpha-amylase"/>
    <property type="match status" value="1"/>
</dbReference>
<protein>
    <recommendedName>
        <fullName evidence="5 12">Alpha-amylase</fullName>
        <ecNumber evidence="4 12">3.2.1.1</ecNumber>
    </recommendedName>
</protein>
<dbReference type="InterPro" id="IPR002044">
    <property type="entry name" value="CBM20"/>
</dbReference>
<keyword evidence="10 12" id="KW-0326">Glycosidase</keyword>
<feature type="domain" description="CBM20" evidence="14">
    <location>
        <begin position="587"/>
        <end position="687"/>
    </location>
</feature>
<evidence type="ECO:0000256" key="9">
    <source>
        <dbReference type="ARBA" id="ARBA00023277"/>
    </source>
</evidence>
<keyword evidence="8" id="KW-0106">Calcium</keyword>
<evidence type="ECO:0000256" key="2">
    <source>
        <dbReference type="ARBA" id="ARBA00001913"/>
    </source>
</evidence>
<evidence type="ECO:0000256" key="4">
    <source>
        <dbReference type="ARBA" id="ARBA00012595"/>
    </source>
</evidence>
<dbReference type="InterPro" id="IPR006048">
    <property type="entry name" value="A-amylase/branching_C"/>
</dbReference>
<evidence type="ECO:0000256" key="8">
    <source>
        <dbReference type="ARBA" id="ARBA00022837"/>
    </source>
</evidence>
<sequence length="687" mass="71306">MSRFLALAAAGLAGAALTVAGPVTPLPAAQADATTSSDVIANLWEWSWPSVAQECTDHLGPAGYGAVQVAPPAESLKTSTLAWWDVYQPYSYKLDSRFGTAAQFSAMVSTCHAAGVKVYVDAVINHTAAATGSGYAGTTLTTKYDTPDYDYADYHHPGDGYCNDADGIIDDWNNLSEVQNCELLGLADLKTSEDGVRTKIAGYLNKLLGTGVDGFRVDAVKHIAAADMAAIEAKLNATASGAAPYVFQEVYPGSTPQPSDYYGTGDVLDFTYASRLKSAFQGSVSDLSSLSTSGILPAANAVDFVTNHDTERNGLHLSYKDGASYVLANLFQLAHKNATPTVYASFTWNGTDDAPPNSGGYVTATDCSSSQWYCLDRNAAVVGMVGWHNAVGSADVTDWQTKSSDVIGFGRSGKGFFALNNGTSAATYTFSTGMADGTYQNAVDGGATSVTVSGGSATLTIPAKGAVAFRLGATCTTSCGGTGGGGTTDPATVSATFNVDASTTLGTNVYVVGSIPALGSWNTASAVPLSASGYPIWSGQVTVPTATTFEYKFIKKDSSGAVTWESIANRSATTTTSALTLNHSWNLANADATDVTFKVNATTDLGTNVYVVGSIPALGSWDPKNAIPLSSATYPVWAKAAIVPKGTTFTYKYIKKNASGVVTWESGGDRTFTTGTGAGYQTSDTWS</sequence>
<keyword evidence="16" id="KW-1185">Reference proteome</keyword>
<dbReference type="InterPro" id="IPR017853">
    <property type="entry name" value="GH"/>
</dbReference>
<feature type="domain" description="CBM20" evidence="14">
    <location>
        <begin position="487"/>
        <end position="587"/>
    </location>
</feature>
<dbReference type="Pfam" id="PF02806">
    <property type="entry name" value="Alpha-amylase_C"/>
    <property type="match status" value="1"/>
</dbReference>
<dbReference type="RefSeq" id="WP_305028217.1">
    <property type="nucleotide sequence ID" value="NZ_JAUQTA010000001.1"/>
</dbReference>
<gene>
    <name evidence="15" type="ORF">Q5722_10845</name>
</gene>
<dbReference type="Gene3D" id="2.60.40.1180">
    <property type="entry name" value="Golgi alpha-mannosidase II"/>
    <property type="match status" value="1"/>
</dbReference>
<reference evidence="15 16" key="1">
    <citation type="submission" date="2023-07" db="EMBL/GenBank/DDBJ databases">
        <title>Nocardioides sp. nov WY-20 isolated from soil.</title>
        <authorList>
            <person name="Liu B."/>
            <person name="Wan Y."/>
        </authorList>
    </citation>
    <scope>NUCLEOTIDE SEQUENCE [LARGE SCALE GENOMIC DNA]</scope>
    <source>
        <strain evidence="15 16">WY-20</strain>
    </source>
</reference>
<evidence type="ECO:0000256" key="5">
    <source>
        <dbReference type="ARBA" id="ARBA00017303"/>
    </source>
</evidence>
<dbReference type="PROSITE" id="PS51166">
    <property type="entry name" value="CBM20"/>
    <property type="match status" value="2"/>
</dbReference>
<feature type="chain" id="PRO_5045919333" description="Alpha-amylase" evidence="13">
    <location>
        <begin position="21"/>
        <end position="687"/>
    </location>
</feature>
<dbReference type="Proteomes" id="UP001233314">
    <property type="component" value="Unassembled WGS sequence"/>
</dbReference>
<dbReference type="PANTHER" id="PTHR43447">
    <property type="entry name" value="ALPHA-AMYLASE"/>
    <property type="match status" value="1"/>
</dbReference>
<keyword evidence="13" id="KW-0732">Signal</keyword>
<keyword evidence="7 12" id="KW-0378">Hydrolase</keyword>
<dbReference type="EMBL" id="JAUQTA010000001">
    <property type="protein sequence ID" value="MDO7868865.1"/>
    <property type="molecule type" value="Genomic_DNA"/>
</dbReference>
<name>A0ABT9B1Y5_9ACTN</name>
<dbReference type="InterPro" id="IPR006046">
    <property type="entry name" value="Alpha_amylase"/>
</dbReference>
<dbReference type="SMART" id="SM00642">
    <property type="entry name" value="Aamy"/>
    <property type="match status" value="1"/>
</dbReference>
<evidence type="ECO:0000313" key="16">
    <source>
        <dbReference type="Proteomes" id="UP001233314"/>
    </source>
</evidence>
<evidence type="ECO:0000256" key="12">
    <source>
        <dbReference type="RuleBase" id="RU361134"/>
    </source>
</evidence>
<dbReference type="Gene3D" id="3.20.20.80">
    <property type="entry name" value="Glycosidases"/>
    <property type="match status" value="1"/>
</dbReference>
<dbReference type="InterPro" id="IPR006047">
    <property type="entry name" value="GH13_cat_dom"/>
</dbReference>
<evidence type="ECO:0000313" key="15">
    <source>
        <dbReference type="EMBL" id="MDO7868865.1"/>
    </source>
</evidence>
<dbReference type="InterPro" id="IPR013780">
    <property type="entry name" value="Glyco_hydro_b"/>
</dbReference>
<dbReference type="Gene3D" id="2.60.40.10">
    <property type="entry name" value="Immunoglobulins"/>
    <property type="match status" value="2"/>
</dbReference>
<dbReference type="SMART" id="SM01065">
    <property type="entry name" value="CBM_2"/>
    <property type="match status" value="2"/>
</dbReference>
<evidence type="ECO:0000256" key="7">
    <source>
        <dbReference type="ARBA" id="ARBA00022801"/>
    </source>
</evidence>
<dbReference type="SUPFAM" id="SSF49452">
    <property type="entry name" value="Starch-binding domain-like"/>
    <property type="match status" value="2"/>
</dbReference>
<dbReference type="CDD" id="cd11317">
    <property type="entry name" value="AmyAc_bac_euk_AmyA"/>
    <property type="match status" value="1"/>
</dbReference>
<keyword evidence="6" id="KW-0479">Metal-binding</keyword>
<evidence type="ECO:0000259" key="14">
    <source>
        <dbReference type="PROSITE" id="PS51166"/>
    </source>
</evidence>
<evidence type="ECO:0000256" key="6">
    <source>
        <dbReference type="ARBA" id="ARBA00022723"/>
    </source>
</evidence>
<organism evidence="15 16">
    <name type="scientific">Nocardioides jiangxiensis</name>
    <dbReference type="NCBI Taxonomy" id="3064524"/>
    <lineage>
        <taxon>Bacteria</taxon>
        <taxon>Bacillati</taxon>
        <taxon>Actinomycetota</taxon>
        <taxon>Actinomycetes</taxon>
        <taxon>Propionibacteriales</taxon>
        <taxon>Nocardioidaceae</taxon>
        <taxon>Nocardioides</taxon>
    </lineage>
</organism>
<evidence type="ECO:0000256" key="11">
    <source>
        <dbReference type="RuleBase" id="RU003615"/>
    </source>
</evidence>
<dbReference type="EC" id="3.2.1.1" evidence="4 12"/>